<reference evidence="1" key="1">
    <citation type="submission" date="2018-05" db="EMBL/GenBank/DDBJ databases">
        <authorList>
            <person name="Lanie J.A."/>
            <person name="Ng W.-L."/>
            <person name="Kazmierczak K.M."/>
            <person name="Andrzejewski T.M."/>
            <person name="Davidsen T.M."/>
            <person name="Wayne K.J."/>
            <person name="Tettelin H."/>
            <person name="Glass J.I."/>
            <person name="Rusch D."/>
            <person name="Podicherti R."/>
            <person name="Tsui H.-C.T."/>
            <person name="Winkler M.E."/>
        </authorList>
    </citation>
    <scope>NUCLEOTIDE SEQUENCE</scope>
</reference>
<dbReference type="EMBL" id="UINC01065318">
    <property type="protein sequence ID" value="SVB94849.1"/>
    <property type="molecule type" value="Genomic_DNA"/>
</dbReference>
<proteinExistence type="predicted"/>
<accession>A0A382I6G2</accession>
<sequence length="51" mass="5342">MNKTSIKEMRKVCLHGGDGVVHGTPSRRTEGGALVALIDSSSPLIATTVSY</sequence>
<gene>
    <name evidence="1" type="ORF">METZ01_LOCUS247703</name>
</gene>
<protein>
    <submittedName>
        <fullName evidence="1">Uncharacterized protein</fullName>
    </submittedName>
</protein>
<dbReference type="AlphaFoldDB" id="A0A382I6G2"/>
<evidence type="ECO:0000313" key="1">
    <source>
        <dbReference type="EMBL" id="SVB94849.1"/>
    </source>
</evidence>
<name>A0A382I6G2_9ZZZZ</name>
<organism evidence="1">
    <name type="scientific">marine metagenome</name>
    <dbReference type="NCBI Taxonomy" id="408172"/>
    <lineage>
        <taxon>unclassified sequences</taxon>
        <taxon>metagenomes</taxon>
        <taxon>ecological metagenomes</taxon>
    </lineage>
</organism>